<reference evidence="1 2" key="1">
    <citation type="submission" date="2016-10" db="EMBL/GenBank/DDBJ databases">
        <authorList>
            <person name="de Groot N.N."/>
        </authorList>
    </citation>
    <scope>NUCLEOTIDE SEQUENCE [LARGE SCALE GENOMIC DNA]</scope>
    <source>
        <strain evidence="1 2">LMG 25475</strain>
    </source>
</reference>
<evidence type="ECO:0000313" key="2">
    <source>
        <dbReference type="Proteomes" id="UP000243378"/>
    </source>
</evidence>
<dbReference type="Pfam" id="PF10082">
    <property type="entry name" value="BBP2_2"/>
    <property type="match status" value="1"/>
</dbReference>
<dbReference type="InterPro" id="IPR018759">
    <property type="entry name" value="BBP2_2"/>
</dbReference>
<gene>
    <name evidence="1" type="ORF">SAMN05216381_0699</name>
</gene>
<dbReference type="Proteomes" id="UP000243378">
    <property type="component" value="Unassembled WGS sequence"/>
</dbReference>
<evidence type="ECO:0000313" key="1">
    <source>
        <dbReference type="EMBL" id="SDF01149.1"/>
    </source>
</evidence>
<name>A0A1G7HMC3_9GAMM</name>
<protein>
    <submittedName>
        <fullName evidence="1">Uncharacterized protein, PEP-CTERM system associated</fullName>
    </submittedName>
</protein>
<dbReference type="AlphaFoldDB" id="A0A1G7HMC3"/>
<organism evidence="1 2">
    <name type="scientific">Phytopseudomonas seleniipraecipitans</name>
    <dbReference type="NCBI Taxonomy" id="640205"/>
    <lineage>
        <taxon>Bacteria</taxon>
        <taxon>Pseudomonadati</taxon>
        <taxon>Pseudomonadota</taxon>
        <taxon>Gammaproteobacteria</taxon>
        <taxon>Pseudomonadales</taxon>
        <taxon>Pseudomonadaceae</taxon>
        <taxon>Phytopseudomonas</taxon>
    </lineage>
</organism>
<sequence>MTHEKWPLASAVGNCLRAIGLPFTTASTDAVIGHPTTAINPRKGFGTMKLSKILTASLAGTLSTASWATDPASIDLAGFEFTPTLDLTESYDDNYRGLRDGAGSSWVTSVNPKFLLSAETRNSGYQLEYEFDDQTYHSDDRASHTDHHLRFRSILEFNSRNRLRWNLGYHRIEETIDLADPDDNENDKYDRSVAGATYSYGTLSGLNQLDFGINREGIRYRNSGDLNADEERDSTMFNTVWYHRLGGSTRSLVELRHTDHDYVRSGSNRDSTNDAALFGATWEATAKTSGTLRLGAERKNFDSNTREDYTSPMWEVGVAWEPRTYSVVKLNTRRAFDEGDDGASTVQDTTTRLSWEHEWSAFIRTDLDYRYSERDYKAIERQDDRTSYGLGVTYSPDRWVDVSLGYRHTENDSSVREKSYDRNIYQLSLSLSL</sequence>
<dbReference type="EMBL" id="FNBM01000001">
    <property type="protein sequence ID" value="SDF01149.1"/>
    <property type="molecule type" value="Genomic_DNA"/>
</dbReference>
<proteinExistence type="predicted"/>
<accession>A0A1G7HMC3</accession>
<dbReference type="STRING" id="640205.SAMN05216381_0699"/>